<dbReference type="GeneID" id="25776514"/>
<dbReference type="RefSeq" id="XP_013947273.1">
    <property type="nucleotide sequence ID" value="XM_014091798.1"/>
</dbReference>
<sequence length="184" mass="21163">MNILNPSPWKLPSPFVGITFRAFCGLIMLANASAVYGRLEILSISANFVLTTNISFTCLILVMIAMFCEQRWRNNYFSRDVKIFCLSFASLWAMVFTSNFGFIVSGFVVCHVPSYQHEAEAKYCHFFGNHKIAEIPDRAGWLIYFWIVMAVTLSIACWQTISWLHWYFRISDLLRRRATTATAA</sequence>
<keyword evidence="1" id="KW-1133">Transmembrane helix</keyword>
<dbReference type="AlphaFoldDB" id="G9NJP0"/>
<dbReference type="KEGG" id="tatv:25776514"/>
<evidence type="ECO:0000313" key="2">
    <source>
        <dbReference type="EMBL" id="EHK49113.1"/>
    </source>
</evidence>
<name>G9NJP0_HYPAI</name>
<evidence type="ECO:0000313" key="3">
    <source>
        <dbReference type="Proteomes" id="UP000005426"/>
    </source>
</evidence>
<keyword evidence="1" id="KW-0812">Transmembrane</keyword>
<dbReference type="OMA" id="YCHFFGN"/>
<keyword evidence="3" id="KW-1185">Reference proteome</keyword>
<feature type="transmembrane region" description="Helical" evidence="1">
    <location>
        <begin position="143"/>
        <end position="168"/>
    </location>
</feature>
<proteinExistence type="predicted"/>
<comment type="caution">
    <text evidence="2">The sequence shown here is derived from an EMBL/GenBank/DDBJ whole genome shotgun (WGS) entry which is preliminary data.</text>
</comment>
<evidence type="ECO:0000256" key="1">
    <source>
        <dbReference type="SAM" id="Phobius"/>
    </source>
</evidence>
<accession>G9NJP0</accession>
<protein>
    <submittedName>
        <fullName evidence="2">Uncharacterized protein</fullName>
    </submittedName>
</protein>
<feature type="transmembrane region" description="Helical" evidence="1">
    <location>
        <begin position="89"/>
        <end position="109"/>
    </location>
</feature>
<dbReference type="HOGENOM" id="CLU_098354_0_0_1"/>
<dbReference type="OrthoDB" id="4896879at2759"/>
<reference evidence="2 3" key="1">
    <citation type="journal article" date="2011" name="Genome Biol.">
        <title>Comparative genome sequence analysis underscores mycoparasitism as the ancestral life style of Trichoderma.</title>
        <authorList>
            <person name="Kubicek C.P."/>
            <person name="Herrera-Estrella A."/>
            <person name="Seidl-Seiboth V."/>
            <person name="Martinez D.A."/>
            <person name="Druzhinina I.S."/>
            <person name="Thon M."/>
            <person name="Zeilinger S."/>
            <person name="Casas-Flores S."/>
            <person name="Horwitz B.A."/>
            <person name="Mukherjee P.K."/>
            <person name="Mukherjee M."/>
            <person name="Kredics L."/>
            <person name="Alcaraz L.D."/>
            <person name="Aerts A."/>
            <person name="Antal Z."/>
            <person name="Atanasova L."/>
            <person name="Cervantes-Badillo M.G."/>
            <person name="Challacombe J."/>
            <person name="Chertkov O."/>
            <person name="McCluskey K."/>
            <person name="Coulpier F."/>
            <person name="Deshpande N."/>
            <person name="von Doehren H."/>
            <person name="Ebbole D.J."/>
            <person name="Esquivel-Naranjo E.U."/>
            <person name="Fekete E."/>
            <person name="Flipphi M."/>
            <person name="Glaser F."/>
            <person name="Gomez-Rodriguez E.Y."/>
            <person name="Gruber S."/>
            <person name="Han C."/>
            <person name="Henrissat B."/>
            <person name="Hermosa R."/>
            <person name="Hernandez-Onate M."/>
            <person name="Karaffa L."/>
            <person name="Kosti I."/>
            <person name="Le Crom S."/>
            <person name="Lindquist E."/>
            <person name="Lucas S."/>
            <person name="Luebeck M."/>
            <person name="Luebeck P.S."/>
            <person name="Margeot A."/>
            <person name="Metz B."/>
            <person name="Misra M."/>
            <person name="Nevalainen H."/>
            <person name="Omann M."/>
            <person name="Packer N."/>
            <person name="Perrone G."/>
            <person name="Uresti-Rivera E.E."/>
            <person name="Salamov A."/>
            <person name="Schmoll M."/>
            <person name="Seiboth B."/>
            <person name="Shapiro H."/>
            <person name="Sukno S."/>
            <person name="Tamayo-Ramos J.A."/>
            <person name="Tisch D."/>
            <person name="Wiest A."/>
            <person name="Wilkinson H.H."/>
            <person name="Zhang M."/>
            <person name="Coutinho P.M."/>
            <person name="Kenerley C.M."/>
            <person name="Monte E."/>
            <person name="Baker S.E."/>
            <person name="Grigoriev I.V."/>
        </authorList>
    </citation>
    <scope>NUCLEOTIDE SEQUENCE [LARGE SCALE GENOMIC DNA]</scope>
    <source>
        <strain evidence="3">ATCC 20476 / IMI 206040</strain>
    </source>
</reference>
<dbReference type="eggNOG" id="ENOG502RR4R">
    <property type="taxonomic scope" value="Eukaryota"/>
</dbReference>
<dbReference type="EMBL" id="ABDG02000017">
    <property type="protein sequence ID" value="EHK49113.1"/>
    <property type="molecule type" value="Genomic_DNA"/>
</dbReference>
<gene>
    <name evidence="2" type="ORF">TRIATDRAFT_160355</name>
</gene>
<organism evidence="2 3">
    <name type="scientific">Hypocrea atroviridis (strain ATCC 20476 / IMI 206040)</name>
    <name type="common">Trichoderma atroviride</name>
    <dbReference type="NCBI Taxonomy" id="452589"/>
    <lineage>
        <taxon>Eukaryota</taxon>
        <taxon>Fungi</taxon>
        <taxon>Dikarya</taxon>
        <taxon>Ascomycota</taxon>
        <taxon>Pezizomycotina</taxon>
        <taxon>Sordariomycetes</taxon>
        <taxon>Hypocreomycetidae</taxon>
        <taxon>Hypocreales</taxon>
        <taxon>Hypocreaceae</taxon>
        <taxon>Trichoderma</taxon>
    </lineage>
</organism>
<feature type="transmembrane region" description="Helical" evidence="1">
    <location>
        <begin position="48"/>
        <end position="68"/>
    </location>
</feature>
<feature type="transmembrane region" description="Helical" evidence="1">
    <location>
        <begin position="12"/>
        <end position="36"/>
    </location>
</feature>
<keyword evidence="1" id="KW-0472">Membrane</keyword>
<dbReference type="Proteomes" id="UP000005426">
    <property type="component" value="Unassembled WGS sequence"/>
</dbReference>